<dbReference type="AlphaFoldDB" id="A0A9W6CRV6"/>
<proteinExistence type="predicted"/>
<dbReference type="CDD" id="cd00138">
    <property type="entry name" value="PLDc_SF"/>
    <property type="match status" value="1"/>
</dbReference>
<sequence>MSRSLLTLFAPPEEGEYVGDFGMLCGFTASAGVLSRIAETFSGDGSRPRLAAFIHPTALAVTDVPGLAWMHFRLPLPFRLLHAKVALLGFCGPTEYLLRLAVSTGNWTAEPLTTSIDMFWCADLVVGARDLQLASDIRAADDLFCWLRKRCSDDLLQQTFDGARPDELFREAIDRLPADGRRPRFVDTRKETMRAQVMERLNKGGKGHLVIGSGYYEQGVSEDTESLIESLHDQLVRDRKLAKDDVALELVLNEDSCQGLYECAERLVGKGWKLRRPGSHHKGHGNAKLHAKYLYLAQHGGKGEIGRAQIYIGSGNFSRAGFESTAPHGNLEAGIVISPDPTLSWRNNAKNSIRSFLPGDFGSDVELTALAPGYAFDPPPDPPPPPPVAFVDWAGGEVRAPAACEVAVQVLGPADAPVELPCPWPAPPPAFVTLHPTGWKVPVCADGALVVPRRSAPSLEDILARIGQFPAAPIGVGEEEEEDGEDREGIDRVSKSEAFEAENNATRTYPIRQMMRLMTRLTEAQKNHDPRDWQRWCRELQQNLSDLAQTEPDMIRPFREACANPLYALSDMEFLPAGVDRQRIEAAIRHITEAWDLSGARNLWEHTP</sequence>
<keyword evidence="4" id="KW-1185">Reference proteome</keyword>
<dbReference type="RefSeq" id="WP_281809971.1">
    <property type="nucleotide sequence ID" value="NZ_BSDO01000014.1"/>
</dbReference>
<name>A0A9W6CRV6_XANFL</name>
<reference evidence="1" key="1">
    <citation type="submission" date="2022-12" db="EMBL/GenBank/DDBJ databases">
        <title>Reference genome sequencing for broad-spectrum identification of bacterial and archaeal isolates by mass spectrometry.</title>
        <authorList>
            <person name="Sekiguchi Y."/>
            <person name="Tourlousse D.M."/>
        </authorList>
    </citation>
    <scope>NUCLEOTIDE SEQUENCE</scope>
    <source>
        <strain evidence="1">301</strain>
    </source>
</reference>
<evidence type="ECO:0000313" key="3">
    <source>
        <dbReference type="Proteomes" id="UP001144397"/>
    </source>
</evidence>
<dbReference type="Gene3D" id="3.30.870.10">
    <property type="entry name" value="Endonuclease Chain A"/>
    <property type="match status" value="1"/>
</dbReference>
<dbReference type="EMBL" id="BSDO01000014">
    <property type="protein sequence ID" value="GLI25300.1"/>
    <property type="molecule type" value="Genomic_DNA"/>
</dbReference>
<dbReference type="EMBL" id="JAVDPY010000016">
    <property type="protein sequence ID" value="MDR6336763.1"/>
    <property type="molecule type" value="Genomic_DNA"/>
</dbReference>
<dbReference type="GeneID" id="95765749"/>
<evidence type="ECO:0000313" key="4">
    <source>
        <dbReference type="Proteomes" id="UP001245370"/>
    </source>
</evidence>
<comment type="caution">
    <text evidence="1">The sequence shown here is derived from an EMBL/GenBank/DDBJ whole genome shotgun (WGS) entry which is preliminary data.</text>
</comment>
<accession>A0A9W6CRV6</accession>
<evidence type="ECO:0000313" key="2">
    <source>
        <dbReference type="EMBL" id="MDR6336763.1"/>
    </source>
</evidence>
<dbReference type="Proteomes" id="UP001144397">
    <property type="component" value="Unassembled WGS sequence"/>
</dbReference>
<evidence type="ECO:0000313" key="1">
    <source>
        <dbReference type="EMBL" id="GLI25300.1"/>
    </source>
</evidence>
<dbReference type="Proteomes" id="UP001245370">
    <property type="component" value="Unassembled WGS sequence"/>
</dbReference>
<organism evidence="1 3">
    <name type="scientific">Xanthobacter flavus</name>
    <dbReference type="NCBI Taxonomy" id="281"/>
    <lineage>
        <taxon>Bacteria</taxon>
        <taxon>Pseudomonadati</taxon>
        <taxon>Pseudomonadota</taxon>
        <taxon>Alphaproteobacteria</taxon>
        <taxon>Hyphomicrobiales</taxon>
        <taxon>Xanthobacteraceae</taxon>
        <taxon>Xanthobacter</taxon>
    </lineage>
</organism>
<reference evidence="2 4" key="2">
    <citation type="submission" date="2023-07" db="EMBL/GenBank/DDBJ databases">
        <title>Genomic Encyclopedia of Type Strains, Phase IV (KMG-IV): sequencing the most valuable type-strain genomes for metagenomic binning, comparative biology and taxonomic classification.</title>
        <authorList>
            <person name="Goeker M."/>
        </authorList>
    </citation>
    <scope>NUCLEOTIDE SEQUENCE [LARGE SCALE GENOMIC DNA]</scope>
    <source>
        <strain evidence="2 4">DSM 338</strain>
    </source>
</reference>
<protein>
    <submittedName>
        <fullName evidence="1">Uncharacterized protein</fullName>
    </submittedName>
</protein>
<gene>
    <name evidence="2" type="ORF">GGQ86_005267</name>
    <name evidence="1" type="ORF">XFLAVUS301_49740</name>
</gene>